<feature type="coiled-coil region" evidence="1">
    <location>
        <begin position="146"/>
        <end position="187"/>
    </location>
</feature>
<dbReference type="KEGG" id="pbas:SMSP2_01645"/>
<dbReference type="EMBL" id="CP019646">
    <property type="protein sequence ID" value="AQQ71275.1"/>
    <property type="molecule type" value="Genomic_DNA"/>
</dbReference>
<dbReference type="RefSeq" id="WP_146683468.1">
    <property type="nucleotide sequence ID" value="NZ_CP019646.1"/>
</dbReference>
<evidence type="ECO:0000313" key="3">
    <source>
        <dbReference type="Proteomes" id="UP000188181"/>
    </source>
</evidence>
<protein>
    <submittedName>
        <fullName evidence="2">Chromosome segregation protein SMC</fullName>
    </submittedName>
</protein>
<gene>
    <name evidence="2" type="ORF">SMSP2_01645</name>
</gene>
<dbReference type="OrthoDB" id="279988at2"/>
<evidence type="ECO:0000313" key="2">
    <source>
        <dbReference type="EMBL" id="AQQ71275.1"/>
    </source>
</evidence>
<dbReference type="AlphaFoldDB" id="A0A1Q2MEZ7"/>
<accession>A0A1Q2MEZ7</accession>
<keyword evidence="1" id="KW-0175">Coiled coil</keyword>
<feature type="coiled-coil region" evidence="1">
    <location>
        <begin position="55"/>
        <end position="96"/>
    </location>
</feature>
<dbReference type="STRING" id="1851148.SMSP2_01645"/>
<reference evidence="3" key="1">
    <citation type="submission" date="2017-02" db="EMBL/GenBank/DDBJ databases">
        <title>Comparative genomics and description of representatives of a novel lineage of planctomycetes thriving in anoxic sediments.</title>
        <authorList>
            <person name="Spring S."/>
            <person name="Bunk B."/>
            <person name="Sproer C."/>
        </authorList>
    </citation>
    <scope>NUCLEOTIDE SEQUENCE [LARGE SCALE GENOMIC DNA]</scope>
    <source>
        <strain evidence="3">SM-Chi-D1</strain>
    </source>
</reference>
<keyword evidence="3" id="KW-1185">Reference proteome</keyword>
<sequence length="290" mass="31637">MNSFTKVLTVLLTLVSIFLCGAVVTYVIDTSNVMDKNETLQTNYDALKSKTNMQLRQADEGLVKAKNEIESLNQRIAVLEKEKTDAMVELKNAQHDVVKWQDRVNGWAGVVKSFEQTIGELEKTLIATRDQLSGEQVESVKLSNRLNEMTTALDEKIVMLEALEAEKRRYQEKNAMLEEKISQLMQGKSSGSTTTAEPVTKSVSSNVSMAGSNLTNAPIQGVVTDIKDDLVSISVGKADGVKSGMKFHIARGVNFICDITVTDVDVSKSVGIIGLKSSMPKIGDSASTEL</sequence>
<organism evidence="2 3">
    <name type="scientific">Limihaloglobus sulfuriphilus</name>
    <dbReference type="NCBI Taxonomy" id="1851148"/>
    <lineage>
        <taxon>Bacteria</taxon>
        <taxon>Pseudomonadati</taxon>
        <taxon>Planctomycetota</taxon>
        <taxon>Phycisphaerae</taxon>
        <taxon>Sedimentisphaerales</taxon>
        <taxon>Sedimentisphaeraceae</taxon>
        <taxon>Limihaloglobus</taxon>
    </lineage>
</organism>
<name>A0A1Q2MEZ7_9BACT</name>
<dbReference type="SUPFAM" id="SSF57997">
    <property type="entry name" value="Tropomyosin"/>
    <property type="match status" value="1"/>
</dbReference>
<proteinExistence type="predicted"/>
<evidence type="ECO:0000256" key="1">
    <source>
        <dbReference type="SAM" id="Coils"/>
    </source>
</evidence>
<dbReference type="Proteomes" id="UP000188181">
    <property type="component" value="Chromosome"/>
</dbReference>